<name>A0A150R9U3_SORCE</name>
<gene>
    <name evidence="2" type="ORF">BE17_23775</name>
</gene>
<protein>
    <submittedName>
        <fullName evidence="2">Uncharacterized protein</fullName>
    </submittedName>
</protein>
<accession>A0A150R9U3</accession>
<evidence type="ECO:0000313" key="3">
    <source>
        <dbReference type="Proteomes" id="UP000075635"/>
    </source>
</evidence>
<evidence type="ECO:0000256" key="1">
    <source>
        <dbReference type="SAM" id="MobiDB-lite"/>
    </source>
</evidence>
<dbReference type="AlphaFoldDB" id="A0A150R9U3"/>
<dbReference type="EMBL" id="JEMB01002968">
    <property type="protein sequence ID" value="KYF76883.1"/>
    <property type="molecule type" value="Genomic_DNA"/>
</dbReference>
<reference evidence="2 3" key="1">
    <citation type="submission" date="2014-02" db="EMBL/GenBank/DDBJ databases">
        <title>The small core and large imbalanced accessory genome model reveals a collaborative survival strategy of Sorangium cellulosum strains in nature.</title>
        <authorList>
            <person name="Han K."/>
            <person name="Peng R."/>
            <person name="Blom J."/>
            <person name="Li Y.-Z."/>
        </authorList>
    </citation>
    <scope>NUCLEOTIDE SEQUENCE [LARGE SCALE GENOMIC DNA]</scope>
    <source>
        <strain evidence="2 3">So0011-07</strain>
    </source>
</reference>
<comment type="caution">
    <text evidence="2">The sequence shown here is derived from an EMBL/GenBank/DDBJ whole genome shotgun (WGS) entry which is preliminary data.</text>
</comment>
<dbReference type="Proteomes" id="UP000075635">
    <property type="component" value="Unassembled WGS sequence"/>
</dbReference>
<sequence length="92" mass="10361">MKARMDIDDGEVRLTENVTIRLTKEERAGLRWLAKQRAVALRAQGIEARASEGTAFRELLNRELRAKGWDPAQHMPPEPPAKGSKVAKKRGE</sequence>
<feature type="region of interest" description="Disordered" evidence="1">
    <location>
        <begin position="67"/>
        <end position="92"/>
    </location>
</feature>
<organism evidence="2 3">
    <name type="scientific">Sorangium cellulosum</name>
    <name type="common">Polyangium cellulosum</name>
    <dbReference type="NCBI Taxonomy" id="56"/>
    <lineage>
        <taxon>Bacteria</taxon>
        <taxon>Pseudomonadati</taxon>
        <taxon>Myxococcota</taxon>
        <taxon>Polyangia</taxon>
        <taxon>Polyangiales</taxon>
        <taxon>Polyangiaceae</taxon>
        <taxon>Sorangium</taxon>
    </lineage>
</organism>
<evidence type="ECO:0000313" key="2">
    <source>
        <dbReference type="EMBL" id="KYF76883.1"/>
    </source>
</evidence>
<proteinExistence type="predicted"/>